<keyword evidence="2" id="KW-0808">Transferase</keyword>
<comment type="similarity">
    <text evidence="1">Belongs to the FGGY kinase family.</text>
</comment>
<feature type="domain" description="Carbohydrate kinase FGGY N-terminal" evidence="4">
    <location>
        <begin position="4"/>
        <end position="256"/>
    </location>
</feature>
<keyword evidence="7" id="KW-1185">Reference proteome</keyword>
<comment type="caution">
    <text evidence="6">The sequence shown here is derived from an EMBL/GenBank/DDBJ whole genome shotgun (WGS) entry which is preliminary data.</text>
</comment>
<dbReference type="EMBL" id="JAWJZB010000007">
    <property type="protein sequence ID" value="MDV5088503.1"/>
    <property type="molecule type" value="Genomic_DNA"/>
</dbReference>
<dbReference type="PANTHER" id="PTHR43095">
    <property type="entry name" value="SUGAR KINASE"/>
    <property type="match status" value="1"/>
</dbReference>
<dbReference type="Pfam" id="PF02782">
    <property type="entry name" value="FGGY_C"/>
    <property type="match status" value="1"/>
</dbReference>
<dbReference type="RefSeq" id="WP_317330013.1">
    <property type="nucleotide sequence ID" value="NZ_JAWJZA010000006.1"/>
</dbReference>
<evidence type="ECO:0000256" key="2">
    <source>
        <dbReference type="ARBA" id="ARBA00022679"/>
    </source>
</evidence>
<dbReference type="InterPro" id="IPR018484">
    <property type="entry name" value="FGGY_N"/>
</dbReference>
<dbReference type="Pfam" id="PF00370">
    <property type="entry name" value="FGGY_N"/>
    <property type="match status" value="1"/>
</dbReference>
<dbReference type="SUPFAM" id="SSF53067">
    <property type="entry name" value="Actin-like ATPase domain"/>
    <property type="match status" value="2"/>
</dbReference>
<sequence length="515" mass="56571">MSRYYLGFDAGTQSVKVAVYDDHMQIVASSTSPTTLSYPHPGWVNMDVDEYLALAIKGMKDCVVQLEEKHIDVNQIRSIMGDGIICGIAGVDVEGNAITPYINYLDSRTQEDEIEMNGWDLDIWGKETGNPEPKCMYPALFARWFLKHQEQWTGTIAKFIHNAPYILAHLAGLKAADMFIDWGAMSGWGLGYKVEEKVWSTEQLEILGISETMMPRIVKPWDIIGHLTAEMVEATGLPAGIPICGGAGDTMQSMIGSGNIKAGQAVDVAGTCSMFCVSTNGIIPELSKKGAGLIFNSGTLPNLYFYWGYIRTGGLALRWFKDNICGHEGDGSYYDILNDGAAQVTPGSNGVFFLPYLTGGTNDIKNATGCFLNMTMDTDQATMWHAVLEAIGYDYMEITDLYRSAGVNLNRITVTEGGSRSNVWNQIKADMLGSDIVTPENAEGAVATNCIVGAYAVGDIPDITEAVTANFKVKQTFHADESNKQFYREQYNLQKQIVKQDMSAVFDTLKKINQH</sequence>
<dbReference type="GO" id="GO:0016301">
    <property type="term" value="F:kinase activity"/>
    <property type="evidence" value="ECO:0007669"/>
    <property type="project" value="UniProtKB-KW"/>
</dbReference>
<evidence type="ECO:0000259" key="4">
    <source>
        <dbReference type="Pfam" id="PF00370"/>
    </source>
</evidence>
<feature type="domain" description="Carbohydrate kinase FGGY C-terminal" evidence="5">
    <location>
        <begin position="268"/>
        <end position="456"/>
    </location>
</feature>
<dbReference type="Gene3D" id="3.30.420.40">
    <property type="match status" value="2"/>
</dbReference>
<organism evidence="6 7">
    <name type="scientific">Veillonella absiana</name>
    <dbReference type="NCBI Taxonomy" id="3079305"/>
    <lineage>
        <taxon>Bacteria</taxon>
        <taxon>Bacillati</taxon>
        <taxon>Bacillota</taxon>
        <taxon>Negativicutes</taxon>
        <taxon>Veillonellales</taxon>
        <taxon>Veillonellaceae</taxon>
        <taxon>Veillonella</taxon>
    </lineage>
</organism>
<dbReference type="Proteomes" id="UP001272515">
    <property type="component" value="Unassembled WGS sequence"/>
</dbReference>
<dbReference type="InterPro" id="IPR018485">
    <property type="entry name" value="FGGY_C"/>
</dbReference>
<evidence type="ECO:0000313" key="7">
    <source>
        <dbReference type="Proteomes" id="UP001272515"/>
    </source>
</evidence>
<dbReference type="InterPro" id="IPR000577">
    <property type="entry name" value="Carb_kinase_FGGY"/>
</dbReference>
<gene>
    <name evidence="6" type="ORF">RVY80_06575</name>
</gene>
<proteinExistence type="inferred from homology"/>
<evidence type="ECO:0000256" key="3">
    <source>
        <dbReference type="ARBA" id="ARBA00022777"/>
    </source>
</evidence>
<dbReference type="CDD" id="cd00366">
    <property type="entry name" value="ASKHA_NBD_FGGY"/>
    <property type="match status" value="1"/>
</dbReference>
<protein>
    <submittedName>
        <fullName evidence="6">FGGY family carbohydrate kinase</fullName>
    </submittedName>
</protein>
<keyword evidence="3 6" id="KW-0418">Kinase</keyword>
<dbReference type="InterPro" id="IPR043129">
    <property type="entry name" value="ATPase_NBD"/>
</dbReference>
<dbReference type="PIRSF" id="PIRSF000538">
    <property type="entry name" value="GlpK"/>
    <property type="match status" value="1"/>
</dbReference>
<dbReference type="InterPro" id="IPR050406">
    <property type="entry name" value="FGGY_Carb_Kinase"/>
</dbReference>
<evidence type="ECO:0000259" key="5">
    <source>
        <dbReference type="Pfam" id="PF02782"/>
    </source>
</evidence>
<name>A0ABU3Z9A8_9FIRM</name>
<evidence type="ECO:0000313" key="6">
    <source>
        <dbReference type="EMBL" id="MDV5088503.1"/>
    </source>
</evidence>
<reference evidence="6 7" key="1">
    <citation type="submission" date="2023-10" db="EMBL/GenBank/DDBJ databases">
        <title>Veillonella sp. nov., isolated from a pig farm feces dump.</title>
        <authorList>
            <person name="Chang Y.-H."/>
        </authorList>
    </citation>
    <scope>NUCLEOTIDE SEQUENCE [LARGE SCALE GENOMIC DNA]</scope>
    <source>
        <strain evidence="6 7">YH-vei2233</strain>
    </source>
</reference>
<evidence type="ECO:0000256" key="1">
    <source>
        <dbReference type="ARBA" id="ARBA00009156"/>
    </source>
</evidence>
<accession>A0ABU3Z9A8</accession>